<feature type="transmembrane region" description="Helical" evidence="4">
    <location>
        <begin position="33"/>
        <end position="51"/>
    </location>
</feature>
<comment type="function">
    <text evidence="4">NDH-1 shuttles electrons from NADH, via FMN and iron-sulfur (Fe-S) centers, to quinones in the respiratory chain. Couples the redox reaction to proton translocation (for every two electrons transferred, four hydrogen ions are translocated across the cytoplasmic membrane), and thus conserves the redox energy in a proton gradient.</text>
</comment>
<dbReference type="Pfam" id="PF00499">
    <property type="entry name" value="Oxidored_q3"/>
    <property type="match status" value="1"/>
</dbReference>
<evidence type="ECO:0000256" key="2">
    <source>
        <dbReference type="ARBA" id="ARBA00019907"/>
    </source>
</evidence>
<keyword evidence="4" id="KW-0472">Membrane</keyword>
<keyword evidence="4" id="KW-0874">Quinone</keyword>
<reference evidence="5 6" key="1">
    <citation type="submission" date="2015-11" db="EMBL/GenBank/DDBJ databases">
        <title>Genomic analysis of 38 Legionella species identifies large and diverse effector repertoires.</title>
        <authorList>
            <person name="Burstein D."/>
            <person name="Amaro F."/>
            <person name="Zusman T."/>
            <person name="Lifshitz Z."/>
            <person name="Cohen O."/>
            <person name="Gilbert J.A."/>
            <person name="Pupko T."/>
            <person name="Shuman H.A."/>
            <person name="Segal G."/>
        </authorList>
    </citation>
    <scope>NUCLEOTIDE SEQUENCE [LARGE SCALE GENOMIC DNA]</scope>
    <source>
        <strain evidence="5 6">ATCC 49751</strain>
    </source>
</reference>
<dbReference type="InterPro" id="IPR042106">
    <property type="entry name" value="Nuo/plastoQ_OxRdtase_6_NuoJ"/>
</dbReference>
<feature type="transmembrane region" description="Helical" evidence="4">
    <location>
        <begin position="6"/>
        <end position="26"/>
    </location>
</feature>
<dbReference type="InterPro" id="IPR001457">
    <property type="entry name" value="NADH_UbQ/plastoQ_OxRdtase_su6"/>
</dbReference>
<protein>
    <recommendedName>
        <fullName evidence="2 4">NADH-quinone oxidoreductase subunit J</fullName>
        <ecNumber evidence="4">7.1.1.-</ecNumber>
    </recommendedName>
</protein>
<dbReference type="NCBIfam" id="NF005164">
    <property type="entry name" value="PRK06638.1-4"/>
    <property type="match status" value="1"/>
</dbReference>
<evidence type="ECO:0000313" key="5">
    <source>
        <dbReference type="EMBL" id="KTD22683.1"/>
    </source>
</evidence>
<dbReference type="PANTHER" id="PTHR33269:SF17">
    <property type="entry name" value="NADH-UBIQUINONE OXIDOREDUCTASE CHAIN 6"/>
    <property type="match status" value="1"/>
</dbReference>
<comment type="subunit">
    <text evidence="3">Composed of 13 different subunits. Subunits NuoA, H, J, K, L, M, N constitute the membrane sector of the complex.</text>
</comment>
<dbReference type="RefSeq" id="WP_028373241.1">
    <property type="nucleotide sequence ID" value="NZ_CAAAJD010000005.1"/>
</dbReference>
<feature type="transmembrane region" description="Helical" evidence="4">
    <location>
        <begin position="93"/>
        <end position="112"/>
    </location>
</feature>
<dbReference type="GO" id="GO:0005886">
    <property type="term" value="C:plasma membrane"/>
    <property type="evidence" value="ECO:0007669"/>
    <property type="project" value="UniProtKB-SubCell"/>
</dbReference>
<keyword evidence="4" id="KW-1133">Transmembrane helix</keyword>
<dbReference type="GO" id="GO:0008137">
    <property type="term" value="F:NADH dehydrogenase (ubiquinone) activity"/>
    <property type="evidence" value="ECO:0007669"/>
    <property type="project" value="UniProtKB-UniRule"/>
</dbReference>
<dbReference type="eggNOG" id="COG0839">
    <property type="taxonomic scope" value="Bacteria"/>
</dbReference>
<dbReference type="Gene3D" id="1.20.120.1200">
    <property type="entry name" value="NADH-ubiquinone/plastoquinone oxidoreductase chain 6, subunit NuoJ"/>
    <property type="match status" value="1"/>
</dbReference>
<evidence type="ECO:0000256" key="3">
    <source>
        <dbReference type="ARBA" id="ARBA00025811"/>
    </source>
</evidence>
<dbReference type="Proteomes" id="UP000054869">
    <property type="component" value="Unassembled WGS sequence"/>
</dbReference>
<dbReference type="PATRIC" id="fig|45067.4.peg.1227"/>
<dbReference type="OrthoDB" id="9795409at2"/>
<keyword evidence="6" id="KW-1185">Reference proteome</keyword>
<name>A0A0W0VR68_9GAMM</name>
<dbReference type="PANTHER" id="PTHR33269">
    <property type="entry name" value="NADH-UBIQUINONE OXIDOREDUCTASE CHAIN 6"/>
    <property type="match status" value="1"/>
</dbReference>
<accession>A0A0W0VR68</accession>
<proteinExistence type="inferred from homology"/>
<comment type="similarity">
    <text evidence="1 4">Belongs to the complex I subunit 6 family.</text>
</comment>
<organism evidence="5 6">
    <name type="scientific">Legionella lansingensis</name>
    <dbReference type="NCBI Taxonomy" id="45067"/>
    <lineage>
        <taxon>Bacteria</taxon>
        <taxon>Pseudomonadati</taxon>
        <taxon>Pseudomonadota</taxon>
        <taxon>Gammaproteobacteria</taxon>
        <taxon>Legionellales</taxon>
        <taxon>Legionellaceae</taxon>
        <taxon>Legionella</taxon>
    </lineage>
</organism>
<comment type="catalytic activity">
    <reaction evidence="4">
        <text>a quinone + NADH + 5 H(+)(in) = a quinol + NAD(+) + 4 H(+)(out)</text>
        <dbReference type="Rhea" id="RHEA:57888"/>
        <dbReference type="ChEBI" id="CHEBI:15378"/>
        <dbReference type="ChEBI" id="CHEBI:24646"/>
        <dbReference type="ChEBI" id="CHEBI:57540"/>
        <dbReference type="ChEBI" id="CHEBI:57945"/>
        <dbReference type="ChEBI" id="CHEBI:132124"/>
    </reaction>
</comment>
<feature type="transmembrane region" description="Helical" evidence="4">
    <location>
        <begin position="57"/>
        <end position="81"/>
    </location>
</feature>
<dbReference type="GO" id="GO:0048038">
    <property type="term" value="F:quinone binding"/>
    <property type="evidence" value="ECO:0007669"/>
    <property type="project" value="UniProtKB-UniRule"/>
</dbReference>
<evidence type="ECO:0000256" key="4">
    <source>
        <dbReference type="RuleBase" id="RU004429"/>
    </source>
</evidence>
<evidence type="ECO:0000256" key="1">
    <source>
        <dbReference type="ARBA" id="ARBA00005698"/>
    </source>
</evidence>
<dbReference type="EMBL" id="LNYI01000023">
    <property type="protein sequence ID" value="KTD22683.1"/>
    <property type="molecule type" value="Genomic_DNA"/>
</dbReference>
<feature type="transmembrane region" description="Helical" evidence="4">
    <location>
        <begin position="160"/>
        <end position="182"/>
    </location>
</feature>
<keyword evidence="4" id="KW-0812">Transmembrane</keyword>
<sequence length="221" mass="24874">MHELFIQIVFYIFAGVALLSALMVITQNNPVRCVLFLVVTFFAMAVLWIIAEAEFLALILVLVYVGAVMTLFLFVVMMLNIDVESMRAHFVRYLPFGLILVALLTGLLLIAMPDNIFNKAVETASSQVVVTPNVEDDNYVAPLNPVSNTEKIGLVLYTDYVLAFEIASALLLVAIIAAITLAHRGVIRSKRQDILKQIMTRREDRIELIKMKSEKENQEQR</sequence>
<dbReference type="AlphaFoldDB" id="A0A0W0VR68"/>
<dbReference type="EC" id="7.1.1.-" evidence="4"/>
<evidence type="ECO:0000313" key="6">
    <source>
        <dbReference type="Proteomes" id="UP000054869"/>
    </source>
</evidence>
<keyword evidence="4" id="KW-0520">NAD</keyword>
<comment type="subcellular location">
    <subcellularLocation>
        <location evidence="4">Cell membrane</location>
        <topology evidence="4">Multi-pass membrane protein</topology>
    </subcellularLocation>
</comment>
<dbReference type="STRING" id="45067.Llan_1173"/>
<keyword evidence="4" id="KW-1003">Cell membrane</keyword>
<gene>
    <name evidence="5" type="primary">nuoJ</name>
    <name evidence="5" type="ORF">Llan_1173</name>
</gene>
<comment type="caution">
    <text evidence="5">The sequence shown here is derived from an EMBL/GenBank/DDBJ whole genome shotgun (WGS) entry which is preliminary data.</text>
</comment>